<evidence type="ECO:0000256" key="1">
    <source>
        <dbReference type="SAM" id="Coils"/>
    </source>
</evidence>
<dbReference type="InterPro" id="IPR055474">
    <property type="entry name" value="DUF7046"/>
</dbReference>
<evidence type="ECO:0000256" key="2">
    <source>
        <dbReference type="SAM" id="MobiDB-lite"/>
    </source>
</evidence>
<evidence type="ECO:0000259" key="3">
    <source>
        <dbReference type="Pfam" id="PF23080"/>
    </source>
</evidence>
<proteinExistence type="predicted"/>
<dbReference type="EMBL" id="GGEC01045226">
    <property type="protein sequence ID" value="MBX25710.1"/>
    <property type="molecule type" value="Transcribed_RNA"/>
</dbReference>
<sequence>MERLNDVGFLPQSSDGINRHTTTHCSLRKLKGDDSINYLEDREAMELYSRLRAQKEEIQILREQIASACVREMQLLNEKNMLQRKFADLRMAMDERENEIITSALNELVCRKGGVDENLKFANDLKTVDDERYIFMSSLLDLLAEYGFWPRVMNASSISNSIKCLHDQMQWKIRTSHERIKELTLITGSHLEHNNNDYDHSGMLMAKVPSQSTDPLVNSPSNHQTNGKSLDSADIMKQYLEDKASLMINGEMHQHLNNSSNSEFSFKLDRNVSDPMSNNFPSKGMANMGAGEAKDWLHPSSTRDEVASSGSGGSPGVEGFQIIGDATPGGRLLGCGYPVRGTSLCMFQWVRLLEDGTRQYIEGATNPEYVVNADDIDTLIAVECIPMDDHGHQGEIVKLFANDQNKIKCDPDMQKEIDTYIIKGEAMFNILLLTDLLDNWEPTTLILWLSGYQIKSNSTETIVISEKFSKDLLIKIPSGLSTQFVLTCSDGSSYPLSTYNIRMRDAVVLTMRMFQKKALNDKRKVRA</sequence>
<feature type="region of interest" description="Disordered" evidence="2">
    <location>
        <begin position="300"/>
        <end position="321"/>
    </location>
</feature>
<organism evidence="5">
    <name type="scientific">Rhizophora mucronata</name>
    <name type="common">Asiatic mangrove</name>
    <dbReference type="NCBI Taxonomy" id="61149"/>
    <lineage>
        <taxon>Eukaryota</taxon>
        <taxon>Viridiplantae</taxon>
        <taxon>Streptophyta</taxon>
        <taxon>Embryophyta</taxon>
        <taxon>Tracheophyta</taxon>
        <taxon>Spermatophyta</taxon>
        <taxon>Magnoliopsida</taxon>
        <taxon>eudicotyledons</taxon>
        <taxon>Gunneridae</taxon>
        <taxon>Pentapetalae</taxon>
        <taxon>rosids</taxon>
        <taxon>fabids</taxon>
        <taxon>Malpighiales</taxon>
        <taxon>Rhizophoraceae</taxon>
        <taxon>Rhizophora</taxon>
    </lineage>
</organism>
<protein>
    <submittedName>
        <fullName evidence="5">Uncharacterized protein MANES_08G157700</fullName>
    </submittedName>
</protein>
<evidence type="ECO:0000259" key="4">
    <source>
        <dbReference type="Pfam" id="PF23197"/>
    </source>
</evidence>
<dbReference type="PANTHER" id="PTHR31149">
    <property type="entry name" value="EXPRESSED PROTEIN"/>
    <property type="match status" value="1"/>
</dbReference>
<reference evidence="5" key="1">
    <citation type="submission" date="2018-02" db="EMBL/GenBank/DDBJ databases">
        <title>Rhizophora mucronata_Transcriptome.</title>
        <authorList>
            <person name="Meera S.P."/>
            <person name="Sreeshan A."/>
            <person name="Augustine A."/>
        </authorList>
    </citation>
    <scope>NUCLEOTIDE SEQUENCE</scope>
    <source>
        <tissue evidence="5">Leaf</tissue>
    </source>
</reference>
<feature type="coiled-coil region" evidence="1">
    <location>
        <begin position="44"/>
        <end position="99"/>
    </location>
</feature>
<evidence type="ECO:0000313" key="5">
    <source>
        <dbReference type="EMBL" id="MBX25710.1"/>
    </source>
</evidence>
<accession>A0A2P2M672</accession>
<dbReference type="AlphaFoldDB" id="A0A2P2M672"/>
<name>A0A2P2M672_RHIMU</name>
<dbReference type="Pfam" id="PF23080">
    <property type="entry name" value="DUF7046"/>
    <property type="match status" value="1"/>
</dbReference>
<keyword evidence="1" id="KW-0175">Coiled coil</keyword>
<dbReference type="Gene3D" id="2.60.40.2700">
    <property type="match status" value="1"/>
</dbReference>
<dbReference type="GO" id="GO:0005886">
    <property type="term" value="C:plasma membrane"/>
    <property type="evidence" value="ECO:0007669"/>
    <property type="project" value="TreeGrafter"/>
</dbReference>
<dbReference type="InterPro" id="IPR056284">
    <property type="entry name" value="AIR9-like_A9"/>
</dbReference>
<feature type="domain" description="DUF7046" evidence="3">
    <location>
        <begin position="433"/>
        <end position="524"/>
    </location>
</feature>
<dbReference type="PANTHER" id="PTHR31149:SF7">
    <property type="entry name" value="EXPRESSED PROTEIN"/>
    <property type="match status" value="1"/>
</dbReference>
<feature type="domain" description="AIR9-like A9" evidence="4">
    <location>
        <begin position="319"/>
        <end position="398"/>
    </location>
</feature>
<dbReference type="Pfam" id="PF23197">
    <property type="entry name" value="IG_AIR9"/>
    <property type="match status" value="1"/>
</dbReference>